<keyword evidence="16" id="KW-1185">Reference proteome</keyword>
<comment type="caution">
    <text evidence="15">The sequence shown here is derived from an EMBL/GenBank/DDBJ whole genome shotgun (WGS) entry which is preliminary data.</text>
</comment>
<dbReference type="PROSITE" id="PS50056">
    <property type="entry name" value="TYR_PHOSPHATASE_2"/>
    <property type="match status" value="1"/>
</dbReference>
<reference evidence="15 16" key="1">
    <citation type="submission" date="2018-06" db="EMBL/GenBank/DDBJ databases">
        <title>The Genome of Cuscuta australis (Dodder) Provides Insight into the Evolution of Plant Parasitism.</title>
        <authorList>
            <person name="Liu H."/>
        </authorList>
    </citation>
    <scope>NUCLEOTIDE SEQUENCE [LARGE SCALE GENOMIC DNA]</scope>
    <source>
        <strain evidence="16">cv. Yunnan</strain>
        <tissue evidence="15">Vines</tissue>
    </source>
</reference>
<dbReference type="InterPro" id="IPR000340">
    <property type="entry name" value="Dual-sp_phosphatase_cat-dom"/>
</dbReference>
<evidence type="ECO:0000259" key="14">
    <source>
        <dbReference type="PROSITE" id="PS50056"/>
    </source>
</evidence>
<dbReference type="InterPro" id="IPR000387">
    <property type="entry name" value="Tyr_Pase_dom"/>
</dbReference>
<comment type="function">
    <text evidence="12">Exhibits phosphatidylglycerophosphate phosphatase activity. Involved in root growth and columella cells organization. May possess protein phosphatase activity.</text>
</comment>
<feature type="domain" description="Tyrosine-protein phosphatase" evidence="13">
    <location>
        <begin position="78"/>
        <end position="228"/>
    </location>
</feature>
<evidence type="ECO:0000313" key="16">
    <source>
        <dbReference type="Proteomes" id="UP000249390"/>
    </source>
</evidence>
<evidence type="ECO:0000256" key="5">
    <source>
        <dbReference type="ARBA" id="ARBA00022912"/>
    </source>
</evidence>
<evidence type="ECO:0000256" key="3">
    <source>
        <dbReference type="ARBA" id="ARBA00022516"/>
    </source>
</evidence>
<evidence type="ECO:0000256" key="12">
    <source>
        <dbReference type="ARBA" id="ARBA00053902"/>
    </source>
</evidence>
<evidence type="ECO:0000256" key="2">
    <source>
        <dbReference type="ARBA" id="ARBA00008601"/>
    </source>
</evidence>
<evidence type="ECO:0000256" key="7">
    <source>
        <dbReference type="ARBA" id="ARBA00023209"/>
    </source>
</evidence>
<dbReference type="PROSITE" id="PS50054">
    <property type="entry name" value="TYR_PHOSPHATASE_DUAL"/>
    <property type="match status" value="1"/>
</dbReference>
<organism evidence="15 16">
    <name type="scientific">Cuscuta australis</name>
    <dbReference type="NCBI Taxonomy" id="267555"/>
    <lineage>
        <taxon>Eukaryota</taxon>
        <taxon>Viridiplantae</taxon>
        <taxon>Streptophyta</taxon>
        <taxon>Embryophyta</taxon>
        <taxon>Tracheophyta</taxon>
        <taxon>Spermatophyta</taxon>
        <taxon>Magnoliopsida</taxon>
        <taxon>eudicotyledons</taxon>
        <taxon>Gunneridae</taxon>
        <taxon>Pentapetalae</taxon>
        <taxon>asterids</taxon>
        <taxon>lamiids</taxon>
        <taxon>Solanales</taxon>
        <taxon>Convolvulaceae</taxon>
        <taxon>Cuscuteae</taxon>
        <taxon>Cuscuta</taxon>
        <taxon>Cuscuta subgen. Grammica</taxon>
        <taxon>Cuscuta sect. Cleistogrammica</taxon>
    </lineage>
</organism>
<sequence>MYIEEEAIAIAVRAEPKEMVAEESKPSPANEEFECTEKGSILAVDTRRAMIGVAARALFYPTLLYNVVRNRIQADFRWWDWIDEFVLLGAVPFPSDVERLKDLGVCGVVTMNEPYETLVPTSLYQALGIHNLVLPTRDYMFAPSLTDIFHAVDFIHENALRGQRTYVHCKAGRGRSTTIVLCYLVRYKLMTPNEAYDHVKAIRPRVLLASPQWTAVQEFYHYLIMRTVNTYPTFSISRSPGFIATKNLLAFDDSSVLIITEADVDGYDDDRLVVPVGARYKMWSGFRLPWPFRIAGAEVSCLWLHFKLNSKMPGYN</sequence>
<evidence type="ECO:0000256" key="6">
    <source>
        <dbReference type="ARBA" id="ARBA00023098"/>
    </source>
</evidence>
<dbReference type="InterPro" id="IPR020422">
    <property type="entry name" value="TYR_PHOSPHATASE_DUAL_dom"/>
</dbReference>
<evidence type="ECO:0000256" key="10">
    <source>
        <dbReference type="ARBA" id="ARBA00024224"/>
    </source>
</evidence>
<evidence type="ECO:0000259" key="13">
    <source>
        <dbReference type="PROSITE" id="PS50054"/>
    </source>
</evidence>
<keyword evidence="7" id="KW-0594">Phospholipid biosynthesis</keyword>
<dbReference type="EC" id="3.1.3.27" evidence="10"/>
<dbReference type="FunFam" id="3.90.190.10:FF:000051">
    <property type="entry name" value="Dual specificity phosphatase domain protein"/>
    <property type="match status" value="1"/>
</dbReference>
<dbReference type="SUPFAM" id="SSF52799">
    <property type="entry name" value="(Phosphotyrosine protein) phosphatases II"/>
    <property type="match status" value="1"/>
</dbReference>
<dbReference type="AlphaFoldDB" id="A0A328DGZ8"/>
<keyword evidence="4" id="KW-0378">Hydrolase</keyword>
<dbReference type="SMART" id="SM00195">
    <property type="entry name" value="DSPc"/>
    <property type="match status" value="1"/>
</dbReference>
<keyword evidence="5" id="KW-0904">Protein phosphatase</keyword>
<accession>A0A328DGZ8</accession>
<dbReference type="EMBL" id="NQVE01000143">
    <property type="protein sequence ID" value="RAL44520.1"/>
    <property type="molecule type" value="Genomic_DNA"/>
</dbReference>
<dbReference type="GO" id="GO:0008654">
    <property type="term" value="P:phospholipid biosynthetic process"/>
    <property type="evidence" value="ECO:0007669"/>
    <property type="project" value="UniProtKB-KW"/>
</dbReference>
<dbReference type="Pfam" id="PF00782">
    <property type="entry name" value="DSPc"/>
    <property type="match status" value="1"/>
</dbReference>
<dbReference type="Proteomes" id="UP000249390">
    <property type="component" value="Unassembled WGS sequence"/>
</dbReference>
<dbReference type="GO" id="GO:0008962">
    <property type="term" value="F:phosphatidylglycerophosphatase activity"/>
    <property type="evidence" value="ECO:0007669"/>
    <property type="project" value="UniProtKB-EC"/>
</dbReference>
<comment type="pathway">
    <text evidence="1">Lipid metabolism.</text>
</comment>
<dbReference type="Gene3D" id="3.90.190.10">
    <property type="entry name" value="Protein tyrosine phosphatase superfamily"/>
    <property type="match status" value="1"/>
</dbReference>
<evidence type="ECO:0000256" key="9">
    <source>
        <dbReference type="ARBA" id="ARBA00024192"/>
    </source>
</evidence>
<dbReference type="InterPro" id="IPR044596">
    <property type="entry name" value="PTPMT1-like"/>
</dbReference>
<keyword evidence="8" id="KW-1208">Phospholipid metabolism</keyword>
<dbReference type="PANTHER" id="PTHR46274">
    <property type="entry name" value="PHOSPHATIDYLINOSITOL PHOSPHATASE"/>
    <property type="match status" value="1"/>
</dbReference>
<comment type="pathway">
    <text evidence="9">Phospholipid metabolism; phosphatidylglycerol biosynthesis; phosphatidylglycerol from CDP-diacylglycerol: step 2/2.</text>
</comment>
<comment type="catalytic activity">
    <reaction evidence="11">
        <text>a 1,2-diacyl-sn-glycero-3-phospho-(1'-sn-glycero-3'-phosphate) + H2O = a 1,2-diacyl-sn-glycero-3-phospho-(1'-sn-glycerol) + phosphate</text>
        <dbReference type="Rhea" id="RHEA:33751"/>
        <dbReference type="ChEBI" id="CHEBI:15377"/>
        <dbReference type="ChEBI" id="CHEBI:43474"/>
        <dbReference type="ChEBI" id="CHEBI:60110"/>
        <dbReference type="ChEBI" id="CHEBI:64716"/>
        <dbReference type="EC" id="3.1.3.27"/>
    </reaction>
    <physiologicalReaction direction="left-to-right" evidence="11">
        <dbReference type="Rhea" id="RHEA:33752"/>
    </physiologicalReaction>
</comment>
<comment type="similarity">
    <text evidence="2">Belongs to the protein-tyrosine phosphatase family. Non-receptor class dual specificity subfamily.</text>
</comment>
<proteinExistence type="inferred from homology"/>
<dbReference type="PANTHER" id="PTHR46274:SF9">
    <property type="entry name" value="PHOSPHATIDYLGLYCEROPHOSPHATE PHOSPHATASE PTPMT1"/>
    <property type="match status" value="1"/>
</dbReference>
<dbReference type="InterPro" id="IPR029021">
    <property type="entry name" value="Prot-tyrosine_phosphatase-like"/>
</dbReference>
<evidence type="ECO:0000256" key="8">
    <source>
        <dbReference type="ARBA" id="ARBA00023264"/>
    </source>
</evidence>
<feature type="domain" description="Tyrosine specific protein phosphatases" evidence="14">
    <location>
        <begin position="146"/>
        <end position="214"/>
    </location>
</feature>
<evidence type="ECO:0000313" key="15">
    <source>
        <dbReference type="EMBL" id="RAL44520.1"/>
    </source>
</evidence>
<protein>
    <recommendedName>
        <fullName evidence="10">phosphatidylglycerophosphatase</fullName>
        <ecNumber evidence="10">3.1.3.27</ecNumber>
    </recommendedName>
</protein>
<dbReference type="InterPro" id="IPR016130">
    <property type="entry name" value="Tyr_Pase_AS"/>
</dbReference>
<dbReference type="PROSITE" id="PS00383">
    <property type="entry name" value="TYR_PHOSPHATASE_1"/>
    <property type="match status" value="1"/>
</dbReference>
<evidence type="ECO:0000256" key="1">
    <source>
        <dbReference type="ARBA" id="ARBA00005189"/>
    </source>
</evidence>
<keyword evidence="3" id="KW-0444">Lipid biosynthesis</keyword>
<dbReference type="CDD" id="cd14524">
    <property type="entry name" value="PTPMT1"/>
    <property type="match status" value="1"/>
</dbReference>
<dbReference type="GO" id="GO:0004721">
    <property type="term" value="F:phosphoprotein phosphatase activity"/>
    <property type="evidence" value="ECO:0007669"/>
    <property type="project" value="UniProtKB-KW"/>
</dbReference>
<dbReference type="GO" id="GO:0048364">
    <property type="term" value="P:root development"/>
    <property type="evidence" value="ECO:0007669"/>
    <property type="project" value="UniProtKB-ARBA"/>
</dbReference>
<name>A0A328DGZ8_9ASTE</name>
<gene>
    <name evidence="15" type="ORF">DM860_011797</name>
</gene>
<keyword evidence="6" id="KW-0443">Lipid metabolism</keyword>
<evidence type="ECO:0000256" key="11">
    <source>
        <dbReference type="ARBA" id="ARBA00050944"/>
    </source>
</evidence>
<evidence type="ECO:0000256" key="4">
    <source>
        <dbReference type="ARBA" id="ARBA00022801"/>
    </source>
</evidence>